<protein>
    <submittedName>
        <fullName evidence="1">Uncharacterized protein</fullName>
    </submittedName>
</protein>
<sequence length="86" mass="9714">MLQDVIYVLQYELHNVDGFEDFRVSNAIETCLELLDMSVEEFGISTARKSQFTPTYNKTDIGPPHKNSSPPWAVLDLVADLILVTL</sequence>
<dbReference type="AlphaFoldDB" id="A0A2Z6NFU1"/>
<dbReference type="Proteomes" id="UP000242715">
    <property type="component" value="Unassembled WGS sequence"/>
</dbReference>
<evidence type="ECO:0000313" key="2">
    <source>
        <dbReference type="Proteomes" id="UP000242715"/>
    </source>
</evidence>
<proteinExistence type="predicted"/>
<organism evidence="1 2">
    <name type="scientific">Trifolium subterraneum</name>
    <name type="common">Subterranean clover</name>
    <dbReference type="NCBI Taxonomy" id="3900"/>
    <lineage>
        <taxon>Eukaryota</taxon>
        <taxon>Viridiplantae</taxon>
        <taxon>Streptophyta</taxon>
        <taxon>Embryophyta</taxon>
        <taxon>Tracheophyta</taxon>
        <taxon>Spermatophyta</taxon>
        <taxon>Magnoliopsida</taxon>
        <taxon>eudicotyledons</taxon>
        <taxon>Gunneridae</taxon>
        <taxon>Pentapetalae</taxon>
        <taxon>rosids</taxon>
        <taxon>fabids</taxon>
        <taxon>Fabales</taxon>
        <taxon>Fabaceae</taxon>
        <taxon>Papilionoideae</taxon>
        <taxon>50 kb inversion clade</taxon>
        <taxon>NPAAA clade</taxon>
        <taxon>Hologalegina</taxon>
        <taxon>IRL clade</taxon>
        <taxon>Trifolieae</taxon>
        <taxon>Trifolium</taxon>
    </lineage>
</organism>
<dbReference type="EMBL" id="DF973593">
    <property type="protein sequence ID" value="GAU35512.1"/>
    <property type="molecule type" value="Genomic_DNA"/>
</dbReference>
<name>A0A2Z6NFU1_TRISU</name>
<keyword evidence="2" id="KW-1185">Reference proteome</keyword>
<reference evidence="2" key="1">
    <citation type="journal article" date="2017" name="Front. Plant Sci.">
        <title>Climate Clever Clovers: New Paradigm to Reduce the Environmental Footprint of Ruminants by Breeding Low Methanogenic Forages Utilizing Haplotype Variation.</title>
        <authorList>
            <person name="Kaur P."/>
            <person name="Appels R."/>
            <person name="Bayer P.E."/>
            <person name="Keeble-Gagnere G."/>
            <person name="Wang J."/>
            <person name="Hirakawa H."/>
            <person name="Shirasawa K."/>
            <person name="Vercoe P."/>
            <person name="Stefanova K."/>
            <person name="Durmic Z."/>
            <person name="Nichols P."/>
            <person name="Revell C."/>
            <person name="Isobe S.N."/>
            <person name="Edwards D."/>
            <person name="Erskine W."/>
        </authorList>
    </citation>
    <scope>NUCLEOTIDE SEQUENCE [LARGE SCALE GENOMIC DNA]</scope>
    <source>
        <strain evidence="2">cv. Daliak</strain>
    </source>
</reference>
<gene>
    <name evidence="1" type="ORF">TSUD_155430</name>
</gene>
<evidence type="ECO:0000313" key="1">
    <source>
        <dbReference type="EMBL" id="GAU35512.1"/>
    </source>
</evidence>
<accession>A0A2Z6NFU1</accession>